<dbReference type="PANTHER" id="PTHR12526:SF630">
    <property type="entry name" value="GLYCOSYLTRANSFERASE"/>
    <property type="match status" value="1"/>
</dbReference>
<dbReference type="SUPFAM" id="SSF53756">
    <property type="entry name" value="UDP-Glycosyltransferase/glycogen phosphorylase"/>
    <property type="match status" value="1"/>
</dbReference>
<dbReference type="Pfam" id="PF13489">
    <property type="entry name" value="Methyltransf_23"/>
    <property type="match status" value="1"/>
</dbReference>
<organism evidence="2 3">
    <name type="scientific">Variovorax humicola</name>
    <dbReference type="NCBI Taxonomy" id="1769758"/>
    <lineage>
        <taxon>Bacteria</taxon>
        <taxon>Pseudomonadati</taxon>
        <taxon>Pseudomonadota</taxon>
        <taxon>Betaproteobacteria</taxon>
        <taxon>Burkholderiales</taxon>
        <taxon>Comamonadaceae</taxon>
        <taxon>Variovorax</taxon>
    </lineage>
</organism>
<dbReference type="Proteomes" id="UP001363010">
    <property type="component" value="Unassembled WGS sequence"/>
</dbReference>
<evidence type="ECO:0000256" key="1">
    <source>
        <dbReference type="SAM" id="MobiDB-lite"/>
    </source>
</evidence>
<reference evidence="2 3" key="1">
    <citation type="submission" date="2024-03" db="EMBL/GenBank/DDBJ databases">
        <title>Novel species of the genus Variovorax.</title>
        <authorList>
            <person name="Liu Q."/>
            <person name="Xin Y.-H."/>
        </authorList>
    </citation>
    <scope>NUCLEOTIDE SEQUENCE [LARGE SCALE GENOMIC DNA]</scope>
    <source>
        <strain evidence="2 3">KACC 18501</strain>
    </source>
</reference>
<dbReference type="GO" id="GO:0008168">
    <property type="term" value="F:methyltransferase activity"/>
    <property type="evidence" value="ECO:0007669"/>
    <property type="project" value="UniProtKB-KW"/>
</dbReference>
<name>A0ABU8W1R5_9BURK</name>
<dbReference type="PANTHER" id="PTHR12526">
    <property type="entry name" value="GLYCOSYLTRANSFERASE"/>
    <property type="match status" value="1"/>
</dbReference>
<evidence type="ECO:0000313" key="3">
    <source>
        <dbReference type="Proteomes" id="UP001363010"/>
    </source>
</evidence>
<dbReference type="CDD" id="cd02440">
    <property type="entry name" value="AdoMet_MTases"/>
    <property type="match status" value="1"/>
</dbReference>
<feature type="compositionally biased region" description="Basic and acidic residues" evidence="1">
    <location>
        <begin position="681"/>
        <end position="698"/>
    </location>
</feature>
<dbReference type="RefSeq" id="WP_340365028.1">
    <property type="nucleotide sequence ID" value="NZ_JBBKZV010000011.1"/>
</dbReference>
<dbReference type="SUPFAM" id="SSF53335">
    <property type="entry name" value="S-adenosyl-L-methionine-dependent methyltransferases"/>
    <property type="match status" value="1"/>
</dbReference>
<protein>
    <submittedName>
        <fullName evidence="2">Methyltransferase domain-containing protein</fullName>
    </submittedName>
</protein>
<dbReference type="CDD" id="cd03801">
    <property type="entry name" value="GT4_PimA-like"/>
    <property type="match status" value="1"/>
</dbReference>
<comment type="caution">
    <text evidence="2">The sequence shown here is derived from an EMBL/GenBank/DDBJ whole genome shotgun (WGS) entry which is preliminary data.</text>
</comment>
<feature type="region of interest" description="Disordered" evidence="1">
    <location>
        <begin position="681"/>
        <end position="705"/>
    </location>
</feature>
<accession>A0ABU8W1R5</accession>
<keyword evidence="3" id="KW-1185">Reference proteome</keyword>
<dbReference type="EMBL" id="JBBKZV010000011">
    <property type="protein sequence ID" value="MEJ8823991.1"/>
    <property type="molecule type" value="Genomic_DNA"/>
</dbReference>
<keyword evidence="2" id="KW-0808">Transferase</keyword>
<gene>
    <name evidence="2" type="ORF">WKW80_18495</name>
</gene>
<proteinExistence type="predicted"/>
<dbReference type="GO" id="GO:0032259">
    <property type="term" value="P:methylation"/>
    <property type="evidence" value="ECO:0007669"/>
    <property type="project" value="UniProtKB-KW"/>
</dbReference>
<dbReference type="InterPro" id="IPR029063">
    <property type="entry name" value="SAM-dependent_MTases_sf"/>
</dbReference>
<sequence>MSLPVLTTAPDSKNCPETAVDALRDALSDFNGKSNLSILDIGPGCLSRLELANALQWKCFGVDPDIHENFLTQDHATAAFIVRRVEDLIPHAFDLIFIAKLPNDERAAAALMFKLFSLGAVTPSTRLVSGIEHGAEKNGWDRKAFLAKLHFRDIEALGTITSAQNHCDRSWETKVQGKHDPVISRYWVRAAGSDFTSFMQERYVPGTWSKIAEYEHMPRYALSERYTRGKAVLDFGCGTGYGSAILAKSAYSVVGLDIDSAALAWARDTHHSDRLTFHRCSDLGANLADALFDVVTCFEMIEHVDYATQKATIASIARLLKADGVLIISTPNPDVTQMYGENPYHLREMTLPQFQELLGAHFNHIEILEQRILNSVTFESPNSSRSSFLARAAENSTASAAPAAFIALCSRFETNTPSSTVFFDEESDSIFETLQAEKRANLAKMAVYTLREQLQNTNNTVKQVSSALQITQALLTTDVSSLAGVLREQAAVIATMDDAIAAQSRNIERLGTAIATRDASLKERDDALTVQSQLIESLGSKLTEADATLSEMQAAAAANAGMMAKLHQRIEATNQQHTRAILAREQMLAGKNNALARQGENIGRLRQQVAEQSVALQDLLRIKASKWQRLHDAIKARPITLRNLIKAAYLVGAMSSPNWARRRFGPSIQIVRRKVDPVKKERRADIAKRESDQGEKVDAASPPGTPALESAVVRAAYSVRLPLQNKPQRWRVVHVIANFCLGGSSRLVVDLIECLGSEFDHSVVTSYIPNPPDYTGLQITEYAGIPEVSQFVSHFVTYDPDLVHVHYWGDCDEIWYSRAIAAAEQLNIPIIENVNTPVDPYFSDGISQYIYVSKYVQQRFGKIGPNHTTIFPGSDFGKFARLKNSAMPDDCIGMVYRLERDKLNENAIAPFIETVKIRPQTRVLIVGGGSLLSSFVTATKEAGVFQNFEFTNYVAYDKLPDYYRRMSLFVAPVWKESFGQVAAFAMNMHIPVCGFDVGAIAEIIDEPDLVAPAGDSDKLARIICKLLDDLPLREKLGSKMHRRAQTLFSQKAMIEAYASIYNATLEGIDE</sequence>
<dbReference type="Gene3D" id="3.40.50.2000">
    <property type="entry name" value="Glycogen Phosphorylase B"/>
    <property type="match status" value="2"/>
</dbReference>
<dbReference type="Gene3D" id="3.40.50.150">
    <property type="entry name" value="Vaccinia Virus protein VP39"/>
    <property type="match status" value="1"/>
</dbReference>
<keyword evidence="2" id="KW-0489">Methyltransferase</keyword>
<dbReference type="Pfam" id="PF13692">
    <property type="entry name" value="Glyco_trans_1_4"/>
    <property type="match status" value="1"/>
</dbReference>
<evidence type="ECO:0000313" key="2">
    <source>
        <dbReference type="EMBL" id="MEJ8823991.1"/>
    </source>
</evidence>